<dbReference type="Gramene" id="C.cajan_02754.t">
    <property type="protein sequence ID" value="C.cajan_02754.t.cds1"/>
    <property type="gene ID" value="C.cajan_02754"/>
</dbReference>
<evidence type="ECO:0000313" key="2">
    <source>
        <dbReference type="Proteomes" id="UP000075243"/>
    </source>
</evidence>
<reference evidence="1 2" key="1">
    <citation type="journal article" date="2012" name="Nat. Biotechnol.">
        <title>Draft genome sequence of pigeonpea (Cajanus cajan), an orphan legume crop of resource-poor farmers.</title>
        <authorList>
            <person name="Varshney R.K."/>
            <person name="Chen W."/>
            <person name="Li Y."/>
            <person name="Bharti A.K."/>
            <person name="Saxena R.K."/>
            <person name="Schlueter J.A."/>
            <person name="Donoghue M.T."/>
            <person name="Azam S."/>
            <person name="Fan G."/>
            <person name="Whaley A.M."/>
            <person name="Farmer A.D."/>
            <person name="Sheridan J."/>
            <person name="Iwata A."/>
            <person name="Tuteja R."/>
            <person name="Penmetsa R.V."/>
            <person name="Wu W."/>
            <person name="Upadhyaya H.D."/>
            <person name="Yang S.P."/>
            <person name="Shah T."/>
            <person name="Saxena K.B."/>
            <person name="Michael T."/>
            <person name="McCombie W.R."/>
            <person name="Yang B."/>
            <person name="Zhang G."/>
            <person name="Yang H."/>
            <person name="Wang J."/>
            <person name="Spillane C."/>
            <person name="Cook D.R."/>
            <person name="May G.D."/>
            <person name="Xu X."/>
            <person name="Jackson S.A."/>
        </authorList>
    </citation>
    <scope>NUCLEOTIDE SEQUENCE [LARGE SCALE GENOMIC DNA]</scope>
    <source>
        <strain evidence="2">cv. Asha</strain>
    </source>
</reference>
<keyword evidence="2" id="KW-1185">Reference proteome</keyword>
<dbReference type="InterPro" id="IPR044730">
    <property type="entry name" value="RNase_H-like_dom_plant"/>
</dbReference>
<dbReference type="Proteomes" id="UP000075243">
    <property type="component" value="Chromosome 11"/>
</dbReference>
<gene>
    <name evidence="1" type="ORF">KK1_002821</name>
</gene>
<sequence>MASSSCLVSTSNVHSLLDVNIVNNLIRVARLPKQQNIIQVDWHLLVGFIKCNMYGSAHGCLGHAAYGGIFRDHTSAFLGEFSIYIRIKSTLNVKLMVIMLAIHKAYETSWQNLWLESN</sequence>
<dbReference type="CDD" id="cd06222">
    <property type="entry name" value="RNase_H_like"/>
    <property type="match status" value="1"/>
</dbReference>
<name>A0A151SP85_CAJCA</name>
<dbReference type="AlphaFoldDB" id="A0A151SP85"/>
<protein>
    <recommendedName>
        <fullName evidence="3">RNase H type-1 domain-containing protein</fullName>
    </recommendedName>
</protein>
<dbReference type="EMBL" id="CM003613">
    <property type="protein sequence ID" value="KYP56578.1"/>
    <property type="molecule type" value="Genomic_DNA"/>
</dbReference>
<evidence type="ECO:0008006" key="3">
    <source>
        <dbReference type="Google" id="ProtNLM"/>
    </source>
</evidence>
<accession>A0A151SP85</accession>
<evidence type="ECO:0000313" key="1">
    <source>
        <dbReference type="EMBL" id="KYP56578.1"/>
    </source>
</evidence>
<proteinExistence type="predicted"/>
<organism evidence="1 2">
    <name type="scientific">Cajanus cajan</name>
    <name type="common">Pigeon pea</name>
    <name type="synonym">Cajanus indicus</name>
    <dbReference type="NCBI Taxonomy" id="3821"/>
    <lineage>
        <taxon>Eukaryota</taxon>
        <taxon>Viridiplantae</taxon>
        <taxon>Streptophyta</taxon>
        <taxon>Embryophyta</taxon>
        <taxon>Tracheophyta</taxon>
        <taxon>Spermatophyta</taxon>
        <taxon>Magnoliopsida</taxon>
        <taxon>eudicotyledons</taxon>
        <taxon>Gunneridae</taxon>
        <taxon>Pentapetalae</taxon>
        <taxon>rosids</taxon>
        <taxon>fabids</taxon>
        <taxon>Fabales</taxon>
        <taxon>Fabaceae</taxon>
        <taxon>Papilionoideae</taxon>
        <taxon>50 kb inversion clade</taxon>
        <taxon>NPAAA clade</taxon>
        <taxon>indigoferoid/millettioid clade</taxon>
        <taxon>Phaseoleae</taxon>
        <taxon>Cajanus</taxon>
    </lineage>
</organism>